<accession>A0A5C6B276</accession>
<sequence length="66" mass="7043">MESALAVLGQRRRYEMKLVWKPSVPCGASTNACPAGHCPTPDQLVTVTQCSLQIEDAGKPTGTTLQ</sequence>
<name>A0A5C6B276_9BACT</name>
<dbReference type="EMBL" id="SJPU01000029">
    <property type="protein sequence ID" value="TWU05336.1"/>
    <property type="molecule type" value="Genomic_DNA"/>
</dbReference>
<dbReference type="RefSeq" id="WP_302120792.1">
    <property type="nucleotide sequence ID" value="NZ_SJPU01000029.1"/>
</dbReference>
<proteinExistence type="predicted"/>
<organism evidence="1 2">
    <name type="scientific">Allorhodopirellula heiligendammensis</name>
    <dbReference type="NCBI Taxonomy" id="2714739"/>
    <lineage>
        <taxon>Bacteria</taxon>
        <taxon>Pseudomonadati</taxon>
        <taxon>Planctomycetota</taxon>
        <taxon>Planctomycetia</taxon>
        <taxon>Pirellulales</taxon>
        <taxon>Pirellulaceae</taxon>
        <taxon>Allorhodopirellula</taxon>
    </lineage>
</organism>
<gene>
    <name evidence="1" type="ORF">Poly21_57570</name>
</gene>
<dbReference type="AlphaFoldDB" id="A0A5C6B276"/>
<reference evidence="1 2" key="1">
    <citation type="journal article" date="2020" name="Antonie Van Leeuwenhoek">
        <title>Rhodopirellula heiligendammensis sp. nov., Rhodopirellula pilleata sp. nov., and Rhodopirellula solitaria sp. nov. isolated from natural or artificial marine surfaces in Northern Germany and California, USA, and emended description of the genus Rhodopirellula.</title>
        <authorList>
            <person name="Kallscheuer N."/>
            <person name="Wiegand S."/>
            <person name="Jogler M."/>
            <person name="Boedeker C."/>
            <person name="Peeters S.H."/>
            <person name="Rast P."/>
            <person name="Heuer A."/>
            <person name="Jetten M.S.M."/>
            <person name="Rohde M."/>
            <person name="Jogler C."/>
        </authorList>
    </citation>
    <scope>NUCLEOTIDE SEQUENCE [LARGE SCALE GENOMIC DNA]</scope>
    <source>
        <strain evidence="1 2">Poly21</strain>
    </source>
</reference>
<dbReference type="Proteomes" id="UP000319908">
    <property type="component" value="Unassembled WGS sequence"/>
</dbReference>
<comment type="caution">
    <text evidence="1">The sequence shown here is derived from an EMBL/GenBank/DDBJ whole genome shotgun (WGS) entry which is preliminary data.</text>
</comment>
<evidence type="ECO:0000313" key="2">
    <source>
        <dbReference type="Proteomes" id="UP000319908"/>
    </source>
</evidence>
<evidence type="ECO:0000313" key="1">
    <source>
        <dbReference type="EMBL" id="TWU05336.1"/>
    </source>
</evidence>
<keyword evidence="2" id="KW-1185">Reference proteome</keyword>
<protein>
    <submittedName>
        <fullName evidence="1">Uncharacterized protein</fullName>
    </submittedName>
</protein>